<comment type="similarity">
    <text evidence="3 13">Belongs to the cytochrome P450 family.</text>
</comment>
<dbReference type="PROSITE" id="PS00086">
    <property type="entry name" value="CYTOCHROME_P450"/>
    <property type="match status" value="1"/>
</dbReference>
<dbReference type="Pfam" id="PF00067">
    <property type="entry name" value="p450"/>
    <property type="match status" value="1"/>
</dbReference>
<keyword evidence="5" id="KW-0812">Transmembrane</keyword>
<dbReference type="Gene3D" id="1.10.630.10">
    <property type="entry name" value="Cytochrome P450"/>
    <property type="match status" value="1"/>
</dbReference>
<dbReference type="PANTHER" id="PTHR47944">
    <property type="entry name" value="CYTOCHROME P450 98A9"/>
    <property type="match status" value="1"/>
</dbReference>
<evidence type="ECO:0000256" key="6">
    <source>
        <dbReference type="ARBA" id="ARBA00022723"/>
    </source>
</evidence>
<evidence type="ECO:0000256" key="12">
    <source>
        <dbReference type="PIRSR" id="PIRSR602401-1"/>
    </source>
</evidence>
<accession>A0A2I0KUR1</accession>
<evidence type="ECO:0000256" key="9">
    <source>
        <dbReference type="ARBA" id="ARBA00023004"/>
    </source>
</evidence>
<dbReference type="PANTHER" id="PTHR47944:SF17">
    <property type="entry name" value="3,9-DIHYDROXYPTEROCARPAN 6A-MONOOXYGENASE"/>
    <property type="match status" value="1"/>
</dbReference>
<dbReference type="Proteomes" id="UP000233551">
    <property type="component" value="Unassembled WGS sequence"/>
</dbReference>
<dbReference type="InterPro" id="IPR001128">
    <property type="entry name" value="Cyt_P450"/>
</dbReference>
<dbReference type="SUPFAM" id="SSF48264">
    <property type="entry name" value="Cytochrome P450"/>
    <property type="match status" value="1"/>
</dbReference>
<keyword evidence="15" id="KW-1185">Reference proteome</keyword>
<evidence type="ECO:0000256" key="11">
    <source>
        <dbReference type="ARBA" id="ARBA00023136"/>
    </source>
</evidence>
<dbReference type="GO" id="GO:0016020">
    <property type="term" value="C:membrane"/>
    <property type="evidence" value="ECO:0007669"/>
    <property type="project" value="UniProtKB-SubCell"/>
</dbReference>
<sequence length="319" mass="36122">MALSQRCSDKEDKADDVRMLVREMSELACKFDLSDSIWFCRHFDIQGFGKRLRNVRDRYDAMIERIIEDHLDSRKEGGSRKVKDLLDMLMDIDNDPSSEMKLTRENIKAFIMNIFGAGTDSSSIAVEWALTELINHPKMMQKAQEEIDSVLGKNRLLSEADIPNLPYLQAIVKETLRLHPSAPLVVRESTEDCKIDGCDIPAGARVFVNVWALGRDPTHWDSPLEFKPERFLNRSEAGNLDMKGQSFQLLPFGRGRRSCPGASLVLRFVPSALGAMIQCFDWKISKGSIDMEEVPGMTLPRAHPIMCLPVARLDRLPIS</sequence>
<keyword evidence="10 13" id="KW-0503">Monooxygenase</keyword>
<evidence type="ECO:0000313" key="15">
    <source>
        <dbReference type="Proteomes" id="UP000233551"/>
    </source>
</evidence>
<keyword evidence="7" id="KW-1133">Transmembrane helix</keyword>
<dbReference type="InterPro" id="IPR036396">
    <property type="entry name" value="Cyt_P450_sf"/>
</dbReference>
<dbReference type="PRINTS" id="PR00463">
    <property type="entry name" value="EP450I"/>
</dbReference>
<keyword evidence="8 13" id="KW-0560">Oxidoreductase</keyword>
<keyword evidence="11" id="KW-0472">Membrane</keyword>
<dbReference type="GO" id="GO:0004497">
    <property type="term" value="F:monooxygenase activity"/>
    <property type="evidence" value="ECO:0007669"/>
    <property type="project" value="UniProtKB-KW"/>
</dbReference>
<protein>
    <recommendedName>
        <fullName evidence="16">Cytochrome P450 93A3-like</fullName>
    </recommendedName>
</protein>
<evidence type="ECO:0000313" key="14">
    <source>
        <dbReference type="EMBL" id="PKI72208.1"/>
    </source>
</evidence>
<dbReference type="GO" id="GO:0020037">
    <property type="term" value="F:heme binding"/>
    <property type="evidence" value="ECO:0007669"/>
    <property type="project" value="InterPro"/>
</dbReference>
<evidence type="ECO:0000256" key="10">
    <source>
        <dbReference type="ARBA" id="ARBA00023033"/>
    </source>
</evidence>
<feature type="binding site" description="axial binding residue" evidence="12">
    <location>
        <position position="259"/>
    </location>
    <ligand>
        <name>heme</name>
        <dbReference type="ChEBI" id="CHEBI:30413"/>
    </ligand>
    <ligandPart>
        <name>Fe</name>
        <dbReference type="ChEBI" id="CHEBI:18248"/>
    </ligandPart>
</feature>
<dbReference type="GO" id="GO:0005506">
    <property type="term" value="F:iron ion binding"/>
    <property type="evidence" value="ECO:0007669"/>
    <property type="project" value="InterPro"/>
</dbReference>
<evidence type="ECO:0008006" key="16">
    <source>
        <dbReference type="Google" id="ProtNLM"/>
    </source>
</evidence>
<keyword evidence="4 12" id="KW-0349">Heme</keyword>
<name>A0A2I0KUR1_PUNGR</name>
<dbReference type="InterPro" id="IPR017972">
    <property type="entry name" value="Cyt_P450_CS"/>
</dbReference>
<dbReference type="STRING" id="22663.A0A2I0KUR1"/>
<dbReference type="EMBL" id="PGOL01000336">
    <property type="protein sequence ID" value="PKI72208.1"/>
    <property type="molecule type" value="Genomic_DNA"/>
</dbReference>
<evidence type="ECO:0000256" key="2">
    <source>
        <dbReference type="ARBA" id="ARBA00004167"/>
    </source>
</evidence>
<dbReference type="FunFam" id="1.10.630.10:FF:000126">
    <property type="entry name" value="Predicted protein"/>
    <property type="match status" value="1"/>
</dbReference>
<evidence type="ECO:0000256" key="13">
    <source>
        <dbReference type="RuleBase" id="RU000461"/>
    </source>
</evidence>
<dbReference type="PRINTS" id="PR00385">
    <property type="entry name" value="P450"/>
</dbReference>
<evidence type="ECO:0000256" key="8">
    <source>
        <dbReference type="ARBA" id="ARBA00023002"/>
    </source>
</evidence>
<dbReference type="GO" id="GO:0016705">
    <property type="term" value="F:oxidoreductase activity, acting on paired donors, with incorporation or reduction of molecular oxygen"/>
    <property type="evidence" value="ECO:0007669"/>
    <property type="project" value="InterPro"/>
</dbReference>
<dbReference type="InterPro" id="IPR002401">
    <property type="entry name" value="Cyt_P450_E_grp-I"/>
</dbReference>
<evidence type="ECO:0000256" key="4">
    <source>
        <dbReference type="ARBA" id="ARBA00022617"/>
    </source>
</evidence>
<gene>
    <name evidence="14" type="ORF">CRG98_007406</name>
</gene>
<comment type="subcellular location">
    <subcellularLocation>
        <location evidence="2">Membrane</location>
        <topology evidence="2">Single-pass membrane protein</topology>
    </subcellularLocation>
</comment>
<keyword evidence="9 12" id="KW-0408">Iron</keyword>
<comment type="cofactor">
    <cofactor evidence="1 12">
        <name>heme</name>
        <dbReference type="ChEBI" id="CHEBI:30413"/>
    </cofactor>
</comment>
<evidence type="ECO:0000256" key="1">
    <source>
        <dbReference type="ARBA" id="ARBA00001971"/>
    </source>
</evidence>
<evidence type="ECO:0000256" key="7">
    <source>
        <dbReference type="ARBA" id="ARBA00022989"/>
    </source>
</evidence>
<comment type="caution">
    <text evidence="14">The sequence shown here is derived from an EMBL/GenBank/DDBJ whole genome shotgun (WGS) entry which is preliminary data.</text>
</comment>
<evidence type="ECO:0000256" key="5">
    <source>
        <dbReference type="ARBA" id="ARBA00022692"/>
    </source>
</evidence>
<organism evidence="14 15">
    <name type="scientific">Punica granatum</name>
    <name type="common">Pomegranate</name>
    <dbReference type="NCBI Taxonomy" id="22663"/>
    <lineage>
        <taxon>Eukaryota</taxon>
        <taxon>Viridiplantae</taxon>
        <taxon>Streptophyta</taxon>
        <taxon>Embryophyta</taxon>
        <taxon>Tracheophyta</taxon>
        <taxon>Spermatophyta</taxon>
        <taxon>Magnoliopsida</taxon>
        <taxon>eudicotyledons</taxon>
        <taxon>Gunneridae</taxon>
        <taxon>Pentapetalae</taxon>
        <taxon>rosids</taxon>
        <taxon>malvids</taxon>
        <taxon>Myrtales</taxon>
        <taxon>Lythraceae</taxon>
        <taxon>Punica</taxon>
    </lineage>
</organism>
<proteinExistence type="inferred from homology"/>
<evidence type="ECO:0000256" key="3">
    <source>
        <dbReference type="ARBA" id="ARBA00010617"/>
    </source>
</evidence>
<keyword evidence="6 12" id="KW-0479">Metal-binding</keyword>
<reference evidence="14 15" key="1">
    <citation type="submission" date="2017-11" db="EMBL/GenBank/DDBJ databases">
        <title>De-novo sequencing of pomegranate (Punica granatum L.) genome.</title>
        <authorList>
            <person name="Akparov Z."/>
            <person name="Amiraslanov A."/>
            <person name="Hajiyeva S."/>
            <person name="Abbasov M."/>
            <person name="Kaur K."/>
            <person name="Hamwieh A."/>
            <person name="Solovyev V."/>
            <person name="Salamov A."/>
            <person name="Braich B."/>
            <person name="Kosarev P."/>
            <person name="Mahmoud A."/>
            <person name="Hajiyev E."/>
            <person name="Babayeva S."/>
            <person name="Izzatullayeva V."/>
            <person name="Mammadov A."/>
            <person name="Mammadov A."/>
            <person name="Sharifova S."/>
            <person name="Ojaghi J."/>
            <person name="Eynullazada K."/>
            <person name="Bayramov B."/>
            <person name="Abdulazimova A."/>
            <person name="Shahmuradov I."/>
        </authorList>
    </citation>
    <scope>NUCLEOTIDE SEQUENCE [LARGE SCALE GENOMIC DNA]</scope>
    <source>
        <strain evidence="15">cv. AG2017</strain>
        <tissue evidence="14">Leaf</tissue>
    </source>
</reference>
<dbReference type="AlphaFoldDB" id="A0A2I0KUR1"/>